<name>A0ABX0XAZ1_9BACT</name>
<dbReference type="InterPro" id="IPR021799">
    <property type="entry name" value="PIN-like_prokaryotic"/>
</dbReference>
<dbReference type="Pfam" id="PF11848">
    <property type="entry name" value="DUF3368"/>
    <property type="match status" value="1"/>
</dbReference>
<keyword evidence="2" id="KW-1185">Reference proteome</keyword>
<dbReference type="EMBL" id="JAATJH010000002">
    <property type="protein sequence ID" value="NJC26438.1"/>
    <property type="molecule type" value="Genomic_DNA"/>
</dbReference>
<gene>
    <name evidence="1" type="ORF">GGR27_001937</name>
</gene>
<sequence length="159" mass="17401">MGIVVSDTTVITNLLQVGRLNLLRSLFGTVIIPNAVKTELDAMHLQELTTTSSDWLTVYSEKLLDIELVDASLDSGEREAIALSLEHNANLLVIDELKGRRVAEKLGIEIIGTIGILLLAKQRGKIERVAPVIREMISNGFWVSPALLKQVLISCNEAS</sequence>
<reference evidence="1 2" key="1">
    <citation type="submission" date="2020-03" db="EMBL/GenBank/DDBJ databases">
        <title>Genomic Encyclopedia of Type Strains, Phase IV (KMG-IV): sequencing the most valuable type-strain genomes for metagenomic binning, comparative biology and taxonomic classification.</title>
        <authorList>
            <person name="Goeker M."/>
        </authorList>
    </citation>
    <scope>NUCLEOTIDE SEQUENCE [LARGE SCALE GENOMIC DNA]</scope>
    <source>
        <strain evidence="1 2">DSM 105096</strain>
    </source>
</reference>
<organism evidence="1 2">
    <name type="scientific">Neolewinella antarctica</name>
    <dbReference type="NCBI Taxonomy" id="442734"/>
    <lineage>
        <taxon>Bacteria</taxon>
        <taxon>Pseudomonadati</taxon>
        <taxon>Bacteroidota</taxon>
        <taxon>Saprospiria</taxon>
        <taxon>Saprospirales</taxon>
        <taxon>Lewinellaceae</taxon>
        <taxon>Neolewinella</taxon>
    </lineage>
</organism>
<accession>A0ABX0XAZ1</accession>
<dbReference type="PANTHER" id="PTHR39550:SF1">
    <property type="entry name" value="SLL0658 PROTEIN"/>
    <property type="match status" value="1"/>
</dbReference>
<comment type="caution">
    <text evidence="1">The sequence shown here is derived from an EMBL/GenBank/DDBJ whole genome shotgun (WGS) entry which is preliminary data.</text>
</comment>
<proteinExistence type="predicted"/>
<dbReference type="Proteomes" id="UP000770785">
    <property type="component" value="Unassembled WGS sequence"/>
</dbReference>
<evidence type="ECO:0008006" key="3">
    <source>
        <dbReference type="Google" id="ProtNLM"/>
    </source>
</evidence>
<dbReference type="PANTHER" id="PTHR39550">
    <property type="entry name" value="SLL0658 PROTEIN"/>
    <property type="match status" value="1"/>
</dbReference>
<dbReference type="RefSeq" id="WP_168037181.1">
    <property type="nucleotide sequence ID" value="NZ_JAATJH010000002.1"/>
</dbReference>
<protein>
    <recommendedName>
        <fullName evidence="3">DUF3368 domain-containing protein</fullName>
    </recommendedName>
</protein>
<evidence type="ECO:0000313" key="2">
    <source>
        <dbReference type="Proteomes" id="UP000770785"/>
    </source>
</evidence>
<evidence type="ECO:0000313" key="1">
    <source>
        <dbReference type="EMBL" id="NJC26438.1"/>
    </source>
</evidence>